<dbReference type="AlphaFoldDB" id="Q4SJL9"/>
<accession>Q4SJL9</accession>
<protein>
    <submittedName>
        <fullName evidence="2">(spotted green pufferfish) hypothetical protein</fullName>
    </submittedName>
</protein>
<organism evidence="2">
    <name type="scientific">Tetraodon nigroviridis</name>
    <name type="common">Spotted green pufferfish</name>
    <name type="synonym">Chelonodon nigroviridis</name>
    <dbReference type="NCBI Taxonomy" id="99883"/>
    <lineage>
        <taxon>Eukaryota</taxon>
        <taxon>Metazoa</taxon>
        <taxon>Chordata</taxon>
        <taxon>Craniata</taxon>
        <taxon>Vertebrata</taxon>
        <taxon>Euteleostomi</taxon>
        <taxon>Actinopterygii</taxon>
        <taxon>Neopterygii</taxon>
        <taxon>Teleostei</taxon>
        <taxon>Neoteleostei</taxon>
        <taxon>Acanthomorphata</taxon>
        <taxon>Eupercaria</taxon>
        <taxon>Tetraodontiformes</taxon>
        <taxon>Tetradontoidea</taxon>
        <taxon>Tetraodontidae</taxon>
        <taxon>Tetraodon</taxon>
    </lineage>
</organism>
<comment type="caution">
    <text evidence="2">The sequence shown here is derived from an EMBL/GenBank/DDBJ whole genome shotgun (WGS) entry which is preliminary data.</text>
</comment>
<reference evidence="2" key="1">
    <citation type="journal article" date="2004" name="Nature">
        <title>Genome duplication in the teleost fish Tetraodon nigroviridis reveals the early vertebrate proto-karyotype.</title>
        <authorList>
            <person name="Jaillon O."/>
            <person name="Aury J.-M."/>
            <person name="Brunet F."/>
            <person name="Petit J.-L."/>
            <person name="Stange-Thomann N."/>
            <person name="Mauceli E."/>
            <person name="Bouneau L."/>
            <person name="Fischer C."/>
            <person name="Ozouf-Costaz C."/>
            <person name="Bernot A."/>
            <person name="Nicaud S."/>
            <person name="Jaffe D."/>
            <person name="Fisher S."/>
            <person name="Lutfalla G."/>
            <person name="Dossat C."/>
            <person name="Segurens B."/>
            <person name="Dasilva C."/>
            <person name="Salanoubat M."/>
            <person name="Levy M."/>
            <person name="Boudet N."/>
            <person name="Castellano S."/>
            <person name="Anthouard V."/>
            <person name="Jubin C."/>
            <person name="Castelli V."/>
            <person name="Katinka M."/>
            <person name="Vacherie B."/>
            <person name="Biemont C."/>
            <person name="Skalli Z."/>
            <person name="Cattolico L."/>
            <person name="Poulain J."/>
            <person name="De Berardinis V."/>
            <person name="Cruaud C."/>
            <person name="Duprat S."/>
            <person name="Brottier P."/>
            <person name="Coutanceau J.-P."/>
            <person name="Gouzy J."/>
            <person name="Parra G."/>
            <person name="Lardier G."/>
            <person name="Chapple C."/>
            <person name="McKernan K.J."/>
            <person name="McEwan P."/>
            <person name="Bosak S."/>
            <person name="Kellis M."/>
            <person name="Volff J.-N."/>
            <person name="Guigo R."/>
            <person name="Zody M.C."/>
            <person name="Mesirov J."/>
            <person name="Lindblad-Toh K."/>
            <person name="Birren B."/>
            <person name="Nusbaum C."/>
            <person name="Kahn D."/>
            <person name="Robinson-Rechavi M."/>
            <person name="Laudet V."/>
            <person name="Schachter V."/>
            <person name="Quetier F."/>
            <person name="Saurin W."/>
            <person name="Scarpelli C."/>
            <person name="Wincker P."/>
            <person name="Lander E.S."/>
            <person name="Weissenbach J."/>
            <person name="Roest Crollius H."/>
        </authorList>
    </citation>
    <scope>NUCLEOTIDE SEQUENCE [LARGE SCALE GENOMIC DNA]</scope>
</reference>
<dbReference type="KEGG" id="tng:GSTEN00017152G001"/>
<feature type="compositionally biased region" description="Basic and acidic residues" evidence="1">
    <location>
        <begin position="1"/>
        <end position="10"/>
    </location>
</feature>
<feature type="compositionally biased region" description="Polar residues" evidence="1">
    <location>
        <begin position="14"/>
        <end position="28"/>
    </location>
</feature>
<proteinExistence type="predicted"/>
<feature type="region of interest" description="Disordered" evidence="1">
    <location>
        <begin position="63"/>
        <end position="85"/>
    </location>
</feature>
<name>Q4SJL9_TETNG</name>
<gene>
    <name evidence="2" type="ORF">GSTENG00017152001</name>
</gene>
<evidence type="ECO:0000313" key="2">
    <source>
        <dbReference type="EMBL" id="CAF99163.1"/>
    </source>
</evidence>
<evidence type="ECO:0000256" key="1">
    <source>
        <dbReference type="SAM" id="MobiDB-lite"/>
    </source>
</evidence>
<reference evidence="2" key="2">
    <citation type="submission" date="2004-02" db="EMBL/GenBank/DDBJ databases">
        <authorList>
            <consortium name="Genoscope"/>
            <consortium name="Whitehead Institute Centre for Genome Research"/>
        </authorList>
    </citation>
    <scope>NUCLEOTIDE SEQUENCE</scope>
</reference>
<sequence length="85" mass="9112">MDILKGKPEHNPSLVLSSASPPRSAQGTQLSIMSTDFPRRCQTPMNGPAAEAQLINQTLTRETQHVDTGAVPARSRCVSDELATP</sequence>
<feature type="region of interest" description="Disordered" evidence="1">
    <location>
        <begin position="1"/>
        <end position="28"/>
    </location>
</feature>
<dbReference type="EMBL" id="CAAE01014575">
    <property type="protein sequence ID" value="CAF99163.1"/>
    <property type="molecule type" value="Genomic_DNA"/>
</dbReference>